<dbReference type="KEGG" id="mod:AS202_01810"/>
<proteinExistence type="predicted"/>
<dbReference type="AlphaFoldDB" id="A0A0S7EH15"/>
<organism evidence="1 2">
    <name type="scientific">Myroides odoratimimus</name>
    <dbReference type="NCBI Taxonomy" id="76832"/>
    <lineage>
        <taxon>Bacteria</taxon>
        <taxon>Pseudomonadati</taxon>
        <taxon>Bacteroidota</taxon>
        <taxon>Flavobacteriia</taxon>
        <taxon>Flavobacteriales</taxon>
        <taxon>Flavobacteriaceae</taxon>
        <taxon>Myroides</taxon>
    </lineage>
</organism>
<reference evidence="1 2" key="1">
    <citation type="journal article" date="2016" name="J. Zhejiang Univ. Sci. B">
        <title>Antibiotic resistance mechanisms of Myroides sp.</title>
        <authorList>
            <person name="Hu S."/>
            <person name="Yuan S."/>
            <person name="Qu H."/>
            <person name="Jiang T."/>
            <person name="Zhou Y."/>
            <person name="Wang M."/>
            <person name="Ming D."/>
        </authorList>
    </citation>
    <scope>NUCLEOTIDE SEQUENCE [LARGE SCALE GENOMIC DNA]</scope>
    <source>
        <strain evidence="1 2">PR63039</strain>
    </source>
</reference>
<dbReference type="Proteomes" id="UP000069030">
    <property type="component" value="Chromosome"/>
</dbReference>
<dbReference type="EMBL" id="CP013690">
    <property type="protein sequence ID" value="ALU24983.1"/>
    <property type="molecule type" value="Genomic_DNA"/>
</dbReference>
<evidence type="ECO:0000313" key="2">
    <source>
        <dbReference type="Proteomes" id="UP000069030"/>
    </source>
</evidence>
<dbReference type="Pfam" id="PF05258">
    <property type="entry name" value="DciA"/>
    <property type="match status" value="1"/>
</dbReference>
<gene>
    <name evidence="1" type="ORF">AS202_01810</name>
</gene>
<dbReference type="RefSeq" id="WP_006260299.1">
    <property type="nucleotide sequence ID" value="NZ_BCMQ01000007.1"/>
</dbReference>
<dbReference type="InterPro" id="IPR007922">
    <property type="entry name" value="DciA-like"/>
</dbReference>
<dbReference type="GeneID" id="66973605"/>
<evidence type="ECO:0000313" key="1">
    <source>
        <dbReference type="EMBL" id="ALU24983.1"/>
    </source>
</evidence>
<sequence length="103" mass="12019">MKKYDVNKRLREESSIQDLLKIFIKENNLDKGIDNLDVRAAWKNLLGPGIANYTLDILLKRDVLYVALSSPIVREELTYGKSKIIRMINEELGREVIKEIIFR</sequence>
<dbReference type="PANTHER" id="PTHR36456:SF1">
    <property type="entry name" value="UPF0232 PROTEIN SCO3875"/>
    <property type="match status" value="1"/>
</dbReference>
<dbReference type="eggNOG" id="COG5512">
    <property type="taxonomic scope" value="Bacteria"/>
</dbReference>
<accession>A0A0S7EH15</accession>
<protein>
    <submittedName>
        <fullName evidence="1">RNA-binding protein</fullName>
    </submittedName>
</protein>
<name>A0A0S7EH15_9FLAO</name>
<dbReference type="PANTHER" id="PTHR36456">
    <property type="entry name" value="UPF0232 PROTEIN SCO3875"/>
    <property type="match status" value="1"/>
</dbReference>